<protein>
    <submittedName>
        <fullName evidence="1">Uncharacterized protein</fullName>
    </submittedName>
</protein>
<dbReference type="EMBL" id="CM007377">
    <property type="protein sequence ID" value="OIV94453.1"/>
    <property type="molecule type" value="Genomic_DNA"/>
</dbReference>
<sequence>MSLNCLTCSQVLQRTDSYEDLYTEKEYREACKRVDRSWSGNIAPPQGEKSGAVAKLKADHRRIHSTGTVSFSGSSEPRLVRCSGMRRDWSFENLVEKQDQRVSCHS</sequence>
<gene>
    <name evidence="1" type="ORF">TanjilG_25515</name>
</gene>
<dbReference type="AlphaFoldDB" id="A0A4P1QT79"/>
<dbReference type="Gramene" id="OIV94453">
    <property type="protein sequence ID" value="OIV94453"/>
    <property type="gene ID" value="TanjilG_25515"/>
</dbReference>
<name>A0A4P1QT79_LUPAN</name>
<reference evidence="1 2" key="1">
    <citation type="journal article" date="2017" name="Plant Biotechnol. J.">
        <title>A comprehensive draft genome sequence for lupin (Lupinus angustifolius), an emerging health food: insights into plant-microbe interactions and legume evolution.</title>
        <authorList>
            <person name="Hane J.K."/>
            <person name="Ming Y."/>
            <person name="Kamphuis L.G."/>
            <person name="Nelson M.N."/>
            <person name="Garg G."/>
            <person name="Atkins C.A."/>
            <person name="Bayer P.E."/>
            <person name="Bravo A."/>
            <person name="Bringans S."/>
            <person name="Cannon S."/>
            <person name="Edwards D."/>
            <person name="Foley R."/>
            <person name="Gao L.L."/>
            <person name="Harrison M.J."/>
            <person name="Huang W."/>
            <person name="Hurgobin B."/>
            <person name="Li S."/>
            <person name="Liu C.W."/>
            <person name="McGrath A."/>
            <person name="Morahan G."/>
            <person name="Murray J."/>
            <person name="Weller J."/>
            <person name="Jian J."/>
            <person name="Singh K.B."/>
        </authorList>
    </citation>
    <scope>NUCLEOTIDE SEQUENCE [LARGE SCALE GENOMIC DNA]</scope>
    <source>
        <strain evidence="2">cv. Tanjil</strain>
        <tissue evidence="1">Whole plant</tissue>
    </source>
</reference>
<accession>A0A4P1QT79</accession>
<evidence type="ECO:0000313" key="2">
    <source>
        <dbReference type="Proteomes" id="UP000188354"/>
    </source>
</evidence>
<organism evidence="1 2">
    <name type="scientific">Lupinus angustifolius</name>
    <name type="common">Narrow-leaved blue lupine</name>
    <dbReference type="NCBI Taxonomy" id="3871"/>
    <lineage>
        <taxon>Eukaryota</taxon>
        <taxon>Viridiplantae</taxon>
        <taxon>Streptophyta</taxon>
        <taxon>Embryophyta</taxon>
        <taxon>Tracheophyta</taxon>
        <taxon>Spermatophyta</taxon>
        <taxon>Magnoliopsida</taxon>
        <taxon>eudicotyledons</taxon>
        <taxon>Gunneridae</taxon>
        <taxon>Pentapetalae</taxon>
        <taxon>rosids</taxon>
        <taxon>fabids</taxon>
        <taxon>Fabales</taxon>
        <taxon>Fabaceae</taxon>
        <taxon>Papilionoideae</taxon>
        <taxon>50 kb inversion clade</taxon>
        <taxon>genistoids sensu lato</taxon>
        <taxon>core genistoids</taxon>
        <taxon>Genisteae</taxon>
        <taxon>Lupinus</taxon>
    </lineage>
</organism>
<evidence type="ECO:0000313" key="1">
    <source>
        <dbReference type="EMBL" id="OIV94453.1"/>
    </source>
</evidence>
<keyword evidence="2" id="KW-1185">Reference proteome</keyword>
<proteinExistence type="predicted"/>
<dbReference type="PANTHER" id="PTHR36019:SF3">
    <property type="entry name" value="PLANT_PROTEIN"/>
    <property type="match status" value="1"/>
</dbReference>
<dbReference type="Proteomes" id="UP000188354">
    <property type="component" value="Chromosome LG17"/>
</dbReference>
<dbReference type="PANTHER" id="PTHR36019">
    <property type="entry name" value="PLANT/PROTEIN"/>
    <property type="match status" value="1"/>
</dbReference>